<sequence length="166" mass="18650">MNWNDSLRLHTWEEDIIFKNECNTSEWTTEEDKEFESDLTLYNSDPACWERIVSTIPGRTIQEEVSWPQLSLDLLSAAQSKAPWRRPPPTRVASPIRSRCPLPDVELRRTRRSSMGGGAGSEAEASQGLADWSASEFGARLSPSPLYLHLPDSMEEADHGPSPARP</sequence>
<evidence type="ECO:0000313" key="2">
    <source>
        <dbReference type="EMBL" id="GER38751.1"/>
    </source>
</evidence>
<dbReference type="Gene3D" id="1.10.10.60">
    <property type="entry name" value="Homeodomain-like"/>
    <property type="match status" value="1"/>
</dbReference>
<evidence type="ECO:0000313" key="3">
    <source>
        <dbReference type="Proteomes" id="UP000325081"/>
    </source>
</evidence>
<protein>
    <submittedName>
        <fullName evidence="2">MYB transcription factor</fullName>
    </submittedName>
</protein>
<feature type="region of interest" description="Disordered" evidence="1">
    <location>
        <begin position="79"/>
        <end position="130"/>
    </location>
</feature>
<comment type="caution">
    <text evidence="2">The sequence shown here is derived from an EMBL/GenBank/DDBJ whole genome shotgun (WGS) entry which is preliminary data.</text>
</comment>
<organism evidence="2 3">
    <name type="scientific">Striga asiatica</name>
    <name type="common">Asiatic witchweed</name>
    <name type="synonym">Buchnera asiatica</name>
    <dbReference type="NCBI Taxonomy" id="4170"/>
    <lineage>
        <taxon>Eukaryota</taxon>
        <taxon>Viridiplantae</taxon>
        <taxon>Streptophyta</taxon>
        <taxon>Embryophyta</taxon>
        <taxon>Tracheophyta</taxon>
        <taxon>Spermatophyta</taxon>
        <taxon>Magnoliopsida</taxon>
        <taxon>eudicotyledons</taxon>
        <taxon>Gunneridae</taxon>
        <taxon>Pentapetalae</taxon>
        <taxon>asterids</taxon>
        <taxon>lamiids</taxon>
        <taxon>Lamiales</taxon>
        <taxon>Orobanchaceae</taxon>
        <taxon>Buchnereae</taxon>
        <taxon>Striga</taxon>
    </lineage>
</organism>
<accession>A0A5A7Q1H3</accession>
<proteinExistence type="predicted"/>
<evidence type="ECO:0000256" key="1">
    <source>
        <dbReference type="SAM" id="MobiDB-lite"/>
    </source>
</evidence>
<dbReference type="EMBL" id="BKCP01005516">
    <property type="protein sequence ID" value="GER38751.1"/>
    <property type="molecule type" value="Genomic_DNA"/>
</dbReference>
<dbReference type="SUPFAM" id="SSF46689">
    <property type="entry name" value="Homeodomain-like"/>
    <property type="match status" value="1"/>
</dbReference>
<dbReference type="InterPro" id="IPR009057">
    <property type="entry name" value="Homeodomain-like_sf"/>
</dbReference>
<dbReference type="Proteomes" id="UP000325081">
    <property type="component" value="Unassembled WGS sequence"/>
</dbReference>
<reference evidence="3" key="1">
    <citation type="journal article" date="2019" name="Curr. Biol.">
        <title>Genome Sequence of Striga asiatica Provides Insight into the Evolution of Plant Parasitism.</title>
        <authorList>
            <person name="Yoshida S."/>
            <person name="Kim S."/>
            <person name="Wafula E.K."/>
            <person name="Tanskanen J."/>
            <person name="Kim Y.M."/>
            <person name="Honaas L."/>
            <person name="Yang Z."/>
            <person name="Spallek T."/>
            <person name="Conn C.E."/>
            <person name="Ichihashi Y."/>
            <person name="Cheong K."/>
            <person name="Cui S."/>
            <person name="Der J.P."/>
            <person name="Gundlach H."/>
            <person name="Jiao Y."/>
            <person name="Hori C."/>
            <person name="Ishida J.K."/>
            <person name="Kasahara H."/>
            <person name="Kiba T."/>
            <person name="Kim M.S."/>
            <person name="Koo N."/>
            <person name="Laohavisit A."/>
            <person name="Lee Y.H."/>
            <person name="Lumba S."/>
            <person name="McCourt P."/>
            <person name="Mortimer J.C."/>
            <person name="Mutuku J.M."/>
            <person name="Nomura T."/>
            <person name="Sasaki-Sekimoto Y."/>
            <person name="Seto Y."/>
            <person name="Wang Y."/>
            <person name="Wakatake T."/>
            <person name="Sakakibara H."/>
            <person name="Demura T."/>
            <person name="Yamaguchi S."/>
            <person name="Yoneyama K."/>
            <person name="Manabe R.I."/>
            <person name="Nelson D.C."/>
            <person name="Schulman A.H."/>
            <person name="Timko M.P."/>
            <person name="dePamphilis C.W."/>
            <person name="Choi D."/>
            <person name="Shirasu K."/>
        </authorList>
    </citation>
    <scope>NUCLEOTIDE SEQUENCE [LARGE SCALE GENOMIC DNA]</scope>
    <source>
        <strain evidence="3">cv. UVA1</strain>
    </source>
</reference>
<dbReference type="OrthoDB" id="907286at2759"/>
<name>A0A5A7Q1H3_STRAF</name>
<dbReference type="AlphaFoldDB" id="A0A5A7Q1H3"/>
<keyword evidence="3" id="KW-1185">Reference proteome</keyword>
<feature type="compositionally biased region" description="Low complexity" evidence="1">
    <location>
        <begin position="121"/>
        <end position="130"/>
    </location>
</feature>
<gene>
    <name evidence="2" type="ORF">STAS_15282</name>
</gene>